<dbReference type="Proteomes" id="UP000033070">
    <property type="component" value="Chromosome"/>
</dbReference>
<evidence type="ECO:0000313" key="1">
    <source>
        <dbReference type="EMBL" id="BBE51158.1"/>
    </source>
</evidence>
<protein>
    <submittedName>
        <fullName evidence="1">Uncharacterized protein</fullName>
    </submittedName>
</protein>
<evidence type="ECO:0000313" key="2">
    <source>
        <dbReference type="Proteomes" id="UP000033070"/>
    </source>
</evidence>
<organism evidence="1 2">
    <name type="scientific">Ferriphaselus amnicola</name>
    <dbReference type="NCBI Taxonomy" id="1188319"/>
    <lineage>
        <taxon>Bacteria</taxon>
        <taxon>Pseudomonadati</taxon>
        <taxon>Pseudomonadota</taxon>
        <taxon>Betaproteobacteria</taxon>
        <taxon>Nitrosomonadales</taxon>
        <taxon>Gallionellaceae</taxon>
        <taxon>Ferriphaselus</taxon>
    </lineage>
</organism>
<reference evidence="1 2" key="1">
    <citation type="submission" date="2018-06" db="EMBL/GenBank/DDBJ databases">
        <title>OYT1 Genome Sequencing.</title>
        <authorList>
            <person name="Kato S."/>
            <person name="Itoh T."/>
            <person name="Ohkuma M."/>
        </authorList>
    </citation>
    <scope>NUCLEOTIDE SEQUENCE [LARGE SCALE GENOMIC DNA]</scope>
    <source>
        <strain evidence="1 2">OYT1</strain>
    </source>
</reference>
<gene>
    <name evidence="1" type="ORF">OYT1_ch1611</name>
</gene>
<accession>A0A2Z6GCC4</accession>
<dbReference type="STRING" id="1188319.OYT1_02461"/>
<dbReference type="EMBL" id="AP018738">
    <property type="protein sequence ID" value="BBE51158.1"/>
    <property type="molecule type" value="Genomic_DNA"/>
</dbReference>
<proteinExistence type="predicted"/>
<name>A0A2Z6GCC4_9PROT</name>
<dbReference type="RefSeq" id="WP_062627562.1">
    <property type="nucleotide sequence ID" value="NZ_AP018738.1"/>
</dbReference>
<keyword evidence="2" id="KW-1185">Reference proteome</keyword>
<dbReference type="AlphaFoldDB" id="A0A2Z6GCC4"/>
<sequence length="73" mass="8155">MKKQRTSSATLSRVPNYGGSNARILISLKPEEREALIRQAALEQRTFSSMARMFILRGMKSDIPSTDSGDSHE</sequence>
<dbReference type="KEGG" id="fam:OYT1_ch1611"/>